<dbReference type="GO" id="GO:0015627">
    <property type="term" value="C:type II protein secretion system complex"/>
    <property type="evidence" value="ECO:0007669"/>
    <property type="project" value="InterPro"/>
</dbReference>
<dbReference type="GO" id="GO:0015628">
    <property type="term" value="P:protein secretion by the type II secretion system"/>
    <property type="evidence" value="ECO:0007669"/>
    <property type="project" value="InterPro"/>
</dbReference>
<dbReference type="EMBL" id="MEXB01000012">
    <property type="protein sequence ID" value="OGC88111.1"/>
    <property type="molecule type" value="Genomic_DNA"/>
</dbReference>
<protein>
    <recommendedName>
        <fullName evidence="5">Type II secretion system protein GspG C-terminal domain-containing protein</fullName>
    </recommendedName>
</protein>
<dbReference type="PRINTS" id="PR00813">
    <property type="entry name" value="BCTERIALGSPG"/>
</dbReference>
<keyword evidence="2" id="KW-1133">Transmembrane helix</keyword>
<reference evidence="3 4" key="1">
    <citation type="journal article" date="2016" name="Nat. Commun.">
        <title>Thousands of microbial genomes shed light on interconnected biogeochemical processes in an aquifer system.</title>
        <authorList>
            <person name="Anantharaman K."/>
            <person name="Brown C.T."/>
            <person name="Hug L.A."/>
            <person name="Sharon I."/>
            <person name="Castelle C.J."/>
            <person name="Probst A.J."/>
            <person name="Thomas B.C."/>
            <person name="Singh A."/>
            <person name="Wilkins M.J."/>
            <person name="Karaoz U."/>
            <person name="Brodie E.L."/>
            <person name="Williams K.H."/>
            <person name="Hubbard S.S."/>
            <person name="Banfield J.F."/>
        </authorList>
    </citation>
    <scope>NUCLEOTIDE SEQUENCE [LARGE SCALE GENOMIC DNA]</scope>
</reference>
<dbReference type="SUPFAM" id="SSF54523">
    <property type="entry name" value="Pili subunits"/>
    <property type="match status" value="1"/>
</dbReference>
<name>A0A1F4Y2I1_9BACT</name>
<dbReference type="InterPro" id="IPR012902">
    <property type="entry name" value="N_methyl_site"/>
</dbReference>
<evidence type="ECO:0000313" key="4">
    <source>
        <dbReference type="Proteomes" id="UP000176568"/>
    </source>
</evidence>
<dbReference type="Proteomes" id="UP000176568">
    <property type="component" value="Unassembled WGS sequence"/>
</dbReference>
<gene>
    <name evidence="3" type="ORF">A2419_01415</name>
</gene>
<organism evidence="3 4">
    <name type="scientific">Candidatus Adlerbacteria bacterium RIFOXYC1_FULL_48_26</name>
    <dbReference type="NCBI Taxonomy" id="1797247"/>
    <lineage>
        <taxon>Bacteria</taxon>
        <taxon>Candidatus Adleribacteriota</taxon>
    </lineage>
</organism>
<evidence type="ECO:0008006" key="5">
    <source>
        <dbReference type="Google" id="ProtNLM"/>
    </source>
</evidence>
<keyword evidence="1" id="KW-0488">Methylation</keyword>
<dbReference type="InterPro" id="IPR045584">
    <property type="entry name" value="Pilin-like"/>
</dbReference>
<dbReference type="AlphaFoldDB" id="A0A1F4Y2I1"/>
<dbReference type="Pfam" id="PF07963">
    <property type="entry name" value="N_methyl"/>
    <property type="match status" value="1"/>
</dbReference>
<keyword evidence="2" id="KW-0472">Membrane</keyword>
<sequence>MKLSRGFTLIELLVVIAIIGILASIVMVNLTVARQKARDARRISDIKNIQLSLEQFYSANLYYPLNIYSDTTFHSPSYMQTIPYDPNNATVCTNGTQSSCYPYSALNYDGGGTSCASSHASRYHLGAVMEANSAVAQDADSAVDTSDVCTGSQKADFNGAAASCVGTTAAAGGADNCFDVTN</sequence>
<dbReference type="STRING" id="1797247.A2419_01415"/>
<accession>A0A1F4Y2I1</accession>
<dbReference type="InterPro" id="IPR000983">
    <property type="entry name" value="Bac_GSPG_pilin"/>
</dbReference>
<dbReference type="Gene3D" id="3.30.700.10">
    <property type="entry name" value="Glycoprotein, Type 4 Pilin"/>
    <property type="match status" value="1"/>
</dbReference>
<dbReference type="PROSITE" id="PS00409">
    <property type="entry name" value="PROKAR_NTER_METHYL"/>
    <property type="match status" value="1"/>
</dbReference>
<evidence type="ECO:0000256" key="1">
    <source>
        <dbReference type="ARBA" id="ARBA00022481"/>
    </source>
</evidence>
<dbReference type="PANTHER" id="PTHR30093">
    <property type="entry name" value="GENERAL SECRETION PATHWAY PROTEIN G"/>
    <property type="match status" value="1"/>
</dbReference>
<evidence type="ECO:0000313" key="3">
    <source>
        <dbReference type="EMBL" id="OGC88111.1"/>
    </source>
</evidence>
<dbReference type="NCBIfam" id="TIGR02532">
    <property type="entry name" value="IV_pilin_GFxxxE"/>
    <property type="match status" value="1"/>
</dbReference>
<evidence type="ECO:0000256" key="2">
    <source>
        <dbReference type="SAM" id="Phobius"/>
    </source>
</evidence>
<comment type="caution">
    <text evidence="3">The sequence shown here is derived from an EMBL/GenBank/DDBJ whole genome shotgun (WGS) entry which is preliminary data.</text>
</comment>
<keyword evidence="2" id="KW-0812">Transmembrane</keyword>
<feature type="transmembrane region" description="Helical" evidence="2">
    <location>
        <begin position="12"/>
        <end position="32"/>
    </location>
</feature>
<proteinExistence type="predicted"/>